<dbReference type="EMBL" id="CP059319">
    <property type="protein sequence ID" value="QTH19657.1"/>
    <property type="molecule type" value="Genomic_DNA"/>
</dbReference>
<reference evidence="2" key="2">
    <citation type="submission" date="2021-04" db="EMBL/GenBank/DDBJ databases">
        <title>Isolation and genomic analysis of the ibuprofen-degrading bacterium Sphingomonas strain MPO218.</title>
        <authorList>
            <person name="Aulestia M."/>
            <person name="Flores A."/>
            <person name="Mangas E.L."/>
            <person name="Perez-Pulido A.J."/>
            <person name="Santero E."/>
            <person name="Camacho E.M."/>
        </authorList>
    </citation>
    <scope>NUCLEOTIDE SEQUENCE</scope>
    <source>
        <strain evidence="2">MPO218</strain>
    </source>
</reference>
<reference evidence="2" key="1">
    <citation type="submission" date="2020-07" db="EMBL/GenBank/DDBJ databases">
        <authorList>
            <person name="Camacho E."/>
        </authorList>
    </citation>
    <scope>NUCLEOTIDE SEQUENCE</scope>
    <source>
        <strain evidence="2">MPO218</strain>
    </source>
</reference>
<accession>A0A975CYG2</accession>
<evidence type="ECO:0000313" key="2">
    <source>
        <dbReference type="EMBL" id="QTH19657.1"/>
    </source>
</evidence>
<name>A0A975CYG2_9SPHN</name>
<sequence>MAELLQVKALVAFTIVTAAGVVHGDPDNKDEAAQWPSVPADRIDDLVKAGKIDPKAKKGAAEKVKSSSDAATPARAAAKVAGRVKAGKPAKAGGAPKAPATPADPGQAPPPPAD</sequence>
<feature type="compositionally biased region" description="Basic and acidic residues" evidence="1">
    <location>
        <begin position="54"/>
        <end position="66"/>
    </location>
</feature>
<gene>
    <name evidence="2" type="ORF">HRJ34_14875</name>
</gene>
<evidence type="ECO:0000313" key="3">
    <source>
        <dbReference type="Proteomes" id="UP000664914"/>
    </source>
</evidence>
<evidence type="ECO:0000256" key="1">
    <source>
        <dbReference type="SAM" id="MobiDB-lite"/>
    </source>
</evidence>
<feature type="region of interest" description="Disordered" evidence="1">
    <location>
        <begin position="21"/>
        <end position="40"/>
    </location>
</feature>
<organism evidence="2 3">
    <name type="scientific">Rhizorhabdus wittichii</name>
    <dbReference type="NCBI Taxonomy" id="160791"/>
    <lineage>
        <taxon>Bacteria</taxon>
        <taxon>Pseudomonadati</taxon>
        <taxon>Pseudomonadota</taxon>
        <taxon>Alphaproteobacteria</taxon>
        <taxon>Sphingomonadales</taxon>
        <taxon>Sphingomonadaceae</taxon>
        <taxon>Rhizorhabdus</taxon>
    </lineage>
</organism>
<dbReference type="RefSeq" id="WP_208631639.1">
    <property type="nucleotide sequence ID" value="NZ_CP059319.1"/>
</dbReference>
<dbReference type="AlphaFoldDB" id="A0A975CYG2"/>
<dbReference type="Proteomes" id="UP000664914">
    <property type="component" value="Chromosome"/>
</dbReference>
<feature type="region of interest" description="Disordered" evidence="1">
    <location>
        <begin position="54"/>
        <end position="114"/>
    </location>
</feature>
<protein>
    <submittedName>
        <fullName evidence="2">Uncharacterized protein</fullName>
    </submittedName>
</protein>
<feature type="compositionally biased region" description="Low complexity" evidence="1">
    <location>
        <begin position="69"/>
        <end position="106"/>
    </location>
</feature>
<proteinExistence type="predicted"/>